<evidence type="ECO:0000313" key="2">
    <source>
        <dbReference type="EMBL" id="KIJ64985.1"/>
    </source>
</evidence>
<gene>
    <name evidence="2" type="ORF">HYDPIDRAFT_28325</name>
</gene>
<evidence type="ECO:0000256" key="1">
    <source>
        <dbReference type="SAM" id="MobiDB-lite"/>
    </source>
</evidence>
<accession>A0A0C9W204</accession>
<proteinExistence type="predicted"/>
<organism evidence="2 3">
    <name type="scientific">Hydnomerulius pinastri MD-312</name>
    <dbReference type="NCBI Taxonomy" id="994086"/>
    <lineage>
        <taxon>Eukaryota</taxon>
        <taxon>Fungi</taxon>
        <taxon>Dikarya</taxon>
        <taxon>Basidiomycota</taxon>
        <taxon>Agaricomycotina</taxon>
        <taxon>Agaricomycetes</taxon>
        <taxon>Agaricomycetidae</taxon>
        <taxon>Boletales</taxon>
        <taxon>Boletales incertae sedis</taxon>
        <taxon>Leucogyrophana</taxon>
    </lineage>
</organism>
<dbReference type="Proteomes" id="UP000053820">
    <property type="component" value="Unassembled WGS sequence"/>
</dbReference>
<feature type="region of interest" description="Disordered" evidence="1">
    <location>
        <begin position="93"/>
        <end position="132"/>
    </location>
</feature>
<name>A0A0C9W204_9AGAM</name>
<reference evidence="2 3" key="1">
    <citation type="submission" date="2014-04" db="EMBL/GenBank/DDBJ databases">
        <title>Evolutionary Origins and Diversification of the Mycorrhizal Mutualists.</title>
        <authorList>
            <consortium name="DOE Joint Genome Institute"/>
            <consortium name="Mycorrhizal Genomics Consortium"/>
            <person name="Kohler A."/>
            <person name="Kuo A."/>
            <person name="Nagy L.G."/>
            <person name="Floudas D."/>
            <person name="Copeland A."/>
            <person name="Barry K.W."/>
            <person name="Cichocki N."/>
            <person name="Veneault-Fourrey C."/>
            <person name="LaButti K."/>
            <person name="Lindquist E.A."/>
            <person name="Lipzen A."/>
            <person name="Lundell T."/>
            <person name="Morin E."/>
            <person name="Murat C."/>
            <person name="Riley R."/>
            <person name="Ohm R."/>
            <person name="Sun H."/>
            <person name="Tunlid A."/>
            <person name="Henrissat B."/>
            <person name="Grigoriev I.V."/>
            <person name="Hibbett D.S."/>
            <person name="Martin F."/>
        </authorList>
    </citation>
    <scope>NUCLEOTIDE SEQUENCE [LARGE SCALE GENOMIC DNA]</scope>
    <source>
        <strain evidence="2 3">MD-312</strain>
    </source>
</reference>
<evidence type="ECO:0000313" key="3">
    <source>
        <dbReference type="Proteomes" id="UP000053820"/>
    </source>
</evidence>
<feature type="region of interest" description="Disordered" evidence="1">
    <location>
        <begin position="160"/>
        <end position="220"/>
    </location>
</feature>
<dbReference type="HOGENOM" id="CLU_897317_0_0_1"/>
<dbReference type="AlphaFoldDB" id="A0A0C9W204"/>
<dbReference type="EMBL" id="KN839845">
    <property type="protein sequence ID" value="KIJ64985.1"/>
    <property type="molecule type" value="Genomic_DNA"/>
</dbReference>
<protein>
    <submittedName>
        <fullName evidence="2">Uncharacterized protein</fullName>
    </submittedName>
</protein>
<sequence length="310" mass="32654">MPTNEQPYPAPLTADPNNRFEYDQTQIPLTLRHLISTMSLQISASDRASKKAELRKRLQQIVADRAALAAVNPAVTTTGTDDGNDLPQRVAQQTQAANDGHRKQTAVADAQGKGKHKAKDEQACDACKTKGRRPGAKACEACAKGKKGCSLAGAAKRVRAEEGLTSPRRGDGRKKQRDVSEAGSATGVIAPSASHSAPVIPGRSHLATSPAPPTATTDSVASTRLGGLMSALTIALTANIDISRSNAASQAELSRAALVQMRRIAESTERTQEALAEFAYSYNDDMQDHVPGVKGRAGDLMECTPPPATP</sequence>
<keyword evidence="3" id="KW-1185">Reference proteome</keyword>